<accession>A0A9P9AQF2</accession>
<dbReference type="EMBL" id="JAGPYM010000005">
    <property type="protein sequence ID" value="KAH6894736.1"/>
    <property type="molecule type" value="Genomic_DNA"/>
</dbReference>
<gene>
    <name evidence="3" type="ORF">B0T10DRAFT_546187</name>
</gene>
<keyword evidence="4" id="KW-1185">Reference proteome</keyword>
<dbReference type="PANTHER" id="PTHR10972:SF92">
    <property type="entry name" value="OXYSTEROL BINDING PROTEIN"/>
    <property type="match status" value="1"/>
</dbReference>
<comment type="caution">
    <text evidence="3">The sequence shown here is derived from an EMBL/GenBank/DDBJ whole genome shotgun (WGS) entry which is preliminary data.</text>
</comment>
<dbReference type="AlphaFoldDB" id="A0A9P9AQF2"/>
<evidence type="ECO:0000313" key="3">
    <source>
        <dbReference type="EMBL" id="KAH6894736.1"/>
    </source>
</evidence>
<dbReference type="InterPro" id="IPR018494">
    <property type="entry name" value="Oxysterol-bd_CS"/>
</dbReference>
<dbReference type="InterPro" id="IPR037239">
    <property type="entry name" value="OSBP_sf"/>
</dbReference>
<dbReference type="GO" id="GO:0008142">
    <property type="term" value="F:oxysterol binding"/>
    <property type="evidence" value="ECO:0007669"/>
    <property type="project" value="TreeGrafter"/>
</dbReference>
<dbReference type="InterPro" id="IPR000648">
    <property type="entry name" value="Oxysterol-bd"/>
</dbReference>
<protein>
    <submittedName>
        <fullName evidence="3">Oxysterol-binding protein</fullName>
    </submittedName>
</protein>
<dbReference type="GO" id="GO:0005829">
    <property type="term" value="C:cytosol"/>
    <property type="evidence" value="ECO:0007669"/>
    <property type="project" value="TreeGrafter"/>
</dbReference>
<evidence type="ECO:0000256" key="1">
    <source>
        <dbReference type="ARBA" id="ARBA00008842"/>
    </source>
</evidence>
<dbReference type="GO" id="GO:0016020">
    <property type="term" value="C:membrane"/>
    <property type="evidence" value="ECO:0007669"/>
    <property type="project" value="TreeGrafter"/>
</dbReference>
<name>A0A9P9AQF2_9HYPO</name>
<dbReference type="OrthoDB" id="14833at2759"/>
<comment type="similarity">
    <text evidence="1 2">Belongs to the OSBP family.</text>
</comment>
<dbReference type="PANTHER" id="PTHR10972">
    <property type="entry name" value="OXYSTEROL-BINDING PROTEIN-RELATED"/>
    <property type="match status" value="1"/>
</dbReference>
<dbReference type="Pfam" id="PF01237">
    <property type="entry name" value="Oxysterol_BP"/>
    <property type="match status" value="1"/>
</dbReference>
<dbReference type="Proteomes" id="UP000777438">
    <property type="component" value="Unassembled WGS sequence"/>
</dbReference>
<dbReference type="SUPFAM" id="SSF144000">
    <property type="entry name" value="Oxysterol-binding protein-like"/>
    <property type="match status" value="1"/>
</dbReference>
<dbReference type="Gene3D" id="1.10.287.2720">
    <property type="match status" value="1"/>
</dbReference>
<dbReference type="Gene3D" id="2.40.160.120">
    <property type="match status" value="1"/>
</dbReference>
<evidence type="ECO:0000313" key="4">
    <source>
        <dbReference type="Proteomes" id="UP000777438"/>
    </source>
</evidence>
<dbReference type="Gene3D" id="3.30.70.3490">
    <property type="match status" value="1"/>
</dbReference>
<sequence length="408" mass="45935">MAPSRTTGLTHQESNKSMSPGFVDLVKLLSSMKGDLANMTAPPFFLAPSSVVENPACWAQRPSVFTAPAKEQEPQRRSLLVLRMFLIGLRDQLYIAGAPNVSIKKPLNAFLGETFLSSWTEPNSGATTRLVSEQVSHHPPITAVHISSQEHGIRGDGYARVEMTFSGSVNIRQIGHTILHIDQFNEDYILPMLNVQVRGFLSACLYPEITGMYKIISSTGFVSEINFMGKGILRGKKKNYFEAKVYHSSDEKNTCRYEIAGVWSEGWQLKDGKTGEILETYHLDAPENRPVPMDIEPIETQDPWESRRAWRDVIFALGRGDFWAASTAKQAVEDAQRRMRLEEARSGETWKPLFFESTPGSQHKIFHHLVQGTEWALSDLETKGIWRIKDERLSTIQKPFRGNLTPLG</sequence>
<reference evidence="3 4" key="1">
    <citation type="journal article" date="2021" name="Nat. Commun.">
        <title>Genetic determinants of endophytism in the Arabidopsis root mycobiome.</title>
        <authorList>
            <person name="Mesny F."/>
            <person name="Miyauchi S."/>
            <person name="Thiergart T."/>
            <person name="Pickel B."/>
            <person name="Atanasova L."/>
            <person name="Karlsson M."/>
            <person name="Huettel B."/>
            <person name="Barry K.W."/>
            <person name="Haridas S."/>
            <person name="Chen C."/>
            <person name="Bauer D."/>
            <person name="Andreopoulos W."/>
            <person name="Pangilinan J."/>
            <person name="LaButti K."/>
            <person name="Riley R."/>
            <person name="Lipzen A."/>
            <person name="Clum A."/>
            <person name="Drula E."/>
            <person name="Henrissat B."/>
            <person name="Kohler A."/>
            <person name="Grigoriev I.V."/>
            <person name="Martin F.M."/>
            <person name="Hacquard S."/>
        </authorList>
    </citation>
    <scope>NUCLEOTIDE SEQUENCE [LARGE SCALE GENOMIC DNA]</scope>
    <source>
        <strain evidence="3 4">MPI-CAGE-CH-0241</strain>
    </source>
</reference>
<evidence type="ECO:0000256" key="2">
    <source>
        <dbReference type="RuleBase" id="RU003844"/>
    </source>
</evidence>
<organism evidence="3 4">
    <name type="scientific">Thelonectria olida</name>
    <dbReference type="NCBI Taxonomy" id="1576542"/>
    <lineage>
        <taxon>Eukaryota</taxon>
        <taxon>Fungi</taxon>
        <taxon>Dikarya</taxon>
        <taxon>Ascomycota</taxon>
        <taxon>Pezizomycotina</taxon>
        <taxon>Sordariomycetes</taxon>
        <taxon>Hypocreomycetidae</taxon>
        <taxon>Hypocreales</taxon>
        <taxon>Nectriaceae</taxon>
        <taxon>Thelonectria</taxon>
    </lineage>
</organism>
<proteinExistence type="inferred from homology"/>
<dbReference type="PROSITE" id="PS01013">
    <property type="entry name" value="OSBP"/>
    <property type="match status" value="1"/>
</dbReference>